<evidence type="ECO:0000313" key="4">
    <source>
        <dbReference type="EMBL" id="KAK3500410.1"/>
    </source>
</evidence>
<dbReference type="PANTHER" id="PTHR43096">
    <property type="entry name" value="DNAJ HOMOLOG 1, MITOCHONDRIAL-RELATED"/>
    <property type="match status" value="1"/>
</dbReference>
<dbReference type="PROSITE" id="PS00636">
    <property type="entry name" value="DNAJ_1"/>
    <property type="match status" value="1"/>
</dbReference>
<keyword evidence="1" id="KW-0143">Chaperone</keyword>
<accession>A0AAJ0MWI5</accession>
<dbReference type="Proteomes" id="UP001285908">
    <property type="component" value="Unassembled WGS sequence"/>
</dbReference>
<evidence type="ECO:0000256" key="2">
    <source>
        <dbReference type="SAM" id="MobiDB-lite"/>
    </source>
</evidence>
<feature type="region of interest" description="Disordered" evidence="2">
    <location>
        <begin position="93"/>
        <end position="134"/>
    </location>
</feature>
<dbReference type="InterPro" id="IPR018253">
    <property type="entry name" value="DnaJ_domain_CS"/>
</dbReference>
<gene>
    <name evidence="4" type="ORF">B0T23DRAFT_41345</name>
</gene>
<dbReference type="SUPFAM" id="SSF46565">
    <property type="entry name" value="Chaperone J-domain"/>
    <property type="match status" value="1"/>
</dbReference>
<dbReference type="PROSITE" id="PS50076">
    <property type="entry name" value="DNAJ_2"/>
    <property type="match status" value="1"/>
</dbReference>
<dbReference type="GeneID" id="87877140"/>
<dbReference type="Pfam" id="PF00226">
    <property type="entry name" value="DnaJ"/>
    <property type="match status" value="1"/>
</dbReference>
<dbReference type="RefSeq" id="XP_062698043.1">
    <property type="nucleotide sequence ID" value="XM_062839518.1"/>
</dbReference>
<reference evidence="4 5" key="1">
    <citation type="journal article" date="2023" name="Mol. Phylogenet. Evol.">
        <title>Genome-scale phylogeny and comparative genomics of the fungal order Sordariales.</title>
        <authorList>
            <person name="Hensen N."/>
            <person name="Bonometti L."/>
            <person name="Westerberg I."/>
            <person name="Brannstrom I.O."/>
            <person name="Guillou S."/>
            <person name="Cros-Aarteil S."/>
            <person name="Calhoun S."/>
            <person name="Haridas S."/>
            <person name="Kuo A."/>
            <person name="Mondo S."/>
            <person name="Pangilinan J."/>
            <person name="Riley R."/>
            <person name="LaButti K."/>
            <person name="Andreopoulos B."/>
            <person name="Lipzen A."/>
            <person name="Chen C."/>
            <person name="Yan M."/>
            <person name="Daum C."/>
            <person name="Ng V."/>
            <person name="Clum A."/>
            <person name="Steindorff A."/>
            <person name="Ohm R.A."/>
            <person name="Martin F."/>
            <person name="Silar P."/>
            <person name="Natvig D.O."/>
            <person name="Lalanne C."/>
            <person name="Gautier V."/>
            <person name="Ament-Velasquez S.L."/>
            <person name="Kruys A."/>
            <person name="Hutchinson M.I."/>
            <person name="Powell A.J."/>
            <person name="Barry K."/>
            <person name="Miller A.N."/>
            <person name="Grigoriev I.V."/>
            <person name="Debuchy R."/>
            <person name="Gladieux P."/>
            <person name="Hiltunen Thoren M."/>
            <person name="Johannesson H."/>
        </authorList>
    </citation>
    <scope>NUCLEOTIDE SEQUENCE [LARGE SCALE GENOMIC DNA]</scope>
    <source>
        <strain evidence="4 5">FGSC 10403</strain>
    </source>
</reference>
<dbReference type="AlphaFoldDB" id="A0AAJ0MWI5"/>
<dbReference type="GO" id="GO:0005737">
    <property type="term" value="C:cytoplasm"/>
    <property type="evidence" value="ECO:0007669"/>
    <property type="project" value="TreeGrafter"/>
</dbReference>
<feature type="compositionally biased region" description="Polar residues" evidence="2">
    <location>
        <begin position="93"/>
        <end position="122"/>
    </location>
</feature>
<dbReference type="GO" id="GO:0042026">
    <property type="term" value="P:protein refolding"/>
    <property type="evidence" value="ECO:0007669"/>
    <property type="project" value="TreeGrafter"/>
</dbReference>
<dbReference type="GO" id="GO:0051082">
    <property type="term" value="F:unfolded protein binding"/>
    <property type="evidence" value="ECO:0007669"/>
    <property type="project" value="TreeGrafter"/>
</dbReference>
<evidence type="ECO:0000259" key="3">
    <source>
        <dbReference type="PROSITE" id="PS50076"/>
    </source>
</evidence>
<sequence>MKLSKNHVASPMNKTCLPALMPWTVEEALCRRISFESIVLSSRLSRSMIVSTEQIHHSRLTMRQGDDPTNETRHISTHLTTSIQVLPLVSPVRQNHQPQTSNTSSIYKSQSQPSPLPNMSTDSSSSSSSSSSTPLIPLTYYQTLNVPYSASKSDISTAFHAFCKLHRQPGPDKIPHFTSSQRYRDLREAHDMLIDSEDRQKYDLYLAKKGVPHMVEKYTAKEEHKIERETDKTKIERETDKKMKRVINESGEEVLEGWGQDEVVKFLGRPRGPKVRGTNV</sequence>
<dbReference type="CDD" id="cd06257">
    <property type="entry name" value="DnaJ"/>
    <property type="match status" value="1"/>
</dbReference>
<keyword evidence="5" id="KW-1185">Reference proteome</keyword>
<evidence type="ECO:0000256" key="1">
    <source>
        <dbReference type="ARBA" id="ARBA00023186"/>
    </source>
</evidence>
<name>A0AAJ0MWI5_9PEZI</name>
<dbReference type="PANTHER" id="PTHR43096:SF52">
    <property type="entry name" value="DNAJ HOMOLOG 1, MITOCHONDRIAL-RELATED"/>
    <property type="match status" value="1"/>
</dbReference>
<organism evidence="4 5">
    <name type="scientific">Neurospora hispaniola</name>
    <dbReference type="NCBI Taxonomy" id="588809"/>
    <lineage>
        <taxon>Eukaryota</taxon>
        <taxon>Fungi</taxon>
        <taxon>Dikarya</taxon>
        <taxon>Ascomycota</taxon>
        <taxon>Pezizomycotina</taxon>
        <taxon>Sordariomycetes</taxon>
        <taxon>Sordariomycetidae</taxon>
        <taxon>Sordariales</taxon>
        <taxon>Sordariaceae</taxon>
        <taxon>Neurospora</taxon>
    </lineage>
</organism>
<proteinExistence type="predicted"/>
<feature type="domain" description="J" evidence="3">
    <location>
        <begin position="139"/>
        <end position="206"/>
    </location>
</feature>
<evidence type="ECO:0000313" key="5">
    <source>
        <dbReference type="Proteomes" id="UP001285908"/>
    </source>
</evidence>
<dbReference type="InterPro" id="IPR001623">
    <property type="entry name" value="DnaJ_domain"/>
</dbReference>
<dbReference type="EMBL" id="JAULSX010000001">
    <property type="protein sequence ID" value="KAK3500410.1"/>
    <property type="molecule type" value="Genomic_DNA"/>
</dbReference>
<dbReference type="InterPro" id="IPR036869">
    <property type="entry name" value="J_dom_sf"/>
</dbReference>
<protein>
    <recommendedName>
        <fullName evidence="3">J domain-containing protein</fullName>
    </recommendedName>
</protein>
<comment type="caution">
    <text evidence="4">The sequence shown here is derived from an EMBL/GenBank/DDBJ whole genome shotgun (WGS) entry which is preliminary data.</text>
</comment>
<feature type="compositionally biased region" description="Low complexity" evidence="2">
    <location>
        <begin position="123"/>
        <end position="132"/>
    </location>
</feature>
<dbReference type="Gene3D" id="1.10.287.110">
    <property type="entry name" value="DnaJ domain"/>
    <property type="match status" value="1"/>
</dbReference>